<dbReference type="GO" id="GO:0007166">
    <property type="term" value="P:cell surface receptor signaling pathway"/>
    <property type="evidence" value="ECO:0007669"/>
    <property type="project" value="TreeGrafter"/>
</dbReference>
<organism evidence="14">
    <name type="scientific">Micrurus lemniscatus lemniscatus</name>
    <dbReference type="NCBI Taxonomy" id="129467"/>
    <lineage>
        <taxon>Eukaryota</taxon>
        <taxon>Metazoa</taxon>
        <taxon>Chordata</taxon>
        <taxon>Craniata</taxon>
        <taxon>Vertebrata</taxon>
        <taxon>Euteleostomi</taxon>
        <taxon>Lepidosauria</taxon>
        <taxon>Squamata</taxon>
        <taxon>Bifurcata</taxon>
        <taxon>Unidentata</taxon>
        <taxon>Episquamata</taxon>
        <taxon>Toxicofera</taxon>
        <taxon>Serpentes</taxon>
        <taxon>Colubroidea</taxon>
        <taxon>Elapidae</taxon>
        <taxon>Elapinae</taxon>
        <taxon>Micrurus</taxon>
    </lineage>
</organism>
<dbReference type="Gene3D" id="2.60.40.10">
    <property type="entry name" value="Immunoglobulins"/>
    <property type="match status" value="1"/>
</dbReference>
<evidence type="ECO:0000256" key="8">
    <source>
        <dbReference type="ARBA" id="ARBA00023170"/>
    </source>
</evidence>
<dbReference type="InterPro" id="IPR007110">
    <property type="entry name" value="Ig-like_dom"/>
</dbReference>
<dbReference type="InterPro" id="IPR036179">
    <property type="entry name" value="Ig-like_dom_sf"/>
</dbReference>
<feature type="domain" description="Ig-like" evidence="13">
    <location>
        <begin position="143"/>
        <end position="219"/>
    </location>
</feature>
<dbReference type="EMBL" id="IACK01058074">
    <property type="protein sequence ID" value="LAA75185.1"/>
    <property type="molecule type" value="Transcribed_RNA"/>
</dbReference>
<dbReference type="PANTHER" id="PTHR25466:SF9">
    <property type="entry name" value="FIBRONECTIN TYPE-III DOMAIN-CONTAINING PROTEIN"/>
    <property type="match status" value="1"/>
</dbReference>
<proteinExistence type="predicted"/>
<dbReference type="InterPro" id="IPR013783">
    <property type="entry name" value="Ig-like_fold"/>
</dbReference>
<keyword evidence="5 11" id="KW-1133">Transmembrane helix</keyword>
<keyword evidence="4 12" id="KW-0732">Signal</keyword>
<dbReference type="PANTHER" id="PTHR25466">
    <property type="entry name" value="T-LYMPHOCYTE ACTIVATION ANTIGEN"/>
    <property type="match status" value="1"/>
</dbReference>
<feature type="signal peptide" evidence="12">
    <location>
        <begin position="1"/>
        <end position="22"/>
    </location>
</feature>
<keyword evidence="7" id="KW-1015">Disulfide bond</keyword>
<sequence>MATFQKLLFAFLLLKVLSYIQAGDNYLSCSKPNIAELGKSIMIECKNNAPIGYVGLNFCSLKADNCSSKGFVNKQKINSTVGETTLKIHSNMAFLSIHPIKISHEGNYILTYIAENCMGSQTICLKVFAPYTRPQIMKQEDMLICTASGGYPEEKLYWVSKTGTNLIHKATFQSVKNENGSFSLNNTLQLLSIPSETEYCCIFNHTRVPSRQPASACMTFENVTTSKSKTEETTLNMSGTIVIVIAVISLASILLAVMWWRKRRRNYLLQEACFIHFKLRQDPSLGRLLDRFKRGSPS</sequence>
<evidence type="ECO:0000256" key="6">
    <source>
        <dbReference type="ARBA" id="ARBA00023136"/>
    </source>
</evidence>
<evidence type="ECO:0000256" key="7">
    <source>
        <dbReference type="ARBA" id="ARBA00023157"/>
    </source>
</evidence>
<comment type="subcellular location">
    <subcellularLocation>
        <location evidence="1">Cell membrane</location>
        <topology evidence="1">Single-pass type I membrane protein</topology>
    </subcellularLocation>
</comment>
<dbReference type="AlphaFoldDB" id="A0A2D4HT87"/>
<evidence type="ECO:0000256" key="4">
    <source>
        <dbReference type="ARBA" id="ARBA00022729"/>
    </source>
</evidence>
<dbReference type="GO" id="GO:0031295">
    <property type="term" value="P:T cell costimulation"/>
    <property type="evidence" value="ECO:0007669"/>
    <property type="project" value="TreeGrafter"/>
</dbReference>
<evidence type="ECO:0000256" key="11">
    <source>
        <dbReference type="SAM" id="Phobius"/>
    </source>
</evidence>
<keyword evidence="2" id="KW-1003">Cell membrane</keyword>
<evidence type="ECO:0000313" key="14">
    <source>
        <dbReference type="EMBL" id="LAA75185.1"/>
    </source>
</evidence>
<dbReference type="PROSITE" id="PS50835">
    <property type="entry name" value="IG_LIKE"/>
    <property type="match status" value="1"/>
</dbReference>
<feature type="transmembrane region" description="Helical" evidence="11">
    <location>
        <begin position="237"/>
        <end position="260"/>
    </location>
</feature>
<reference evidence="14" key="1">
    <citation type="submission" date="2017-07" db="EMBL/GenBank/DDBJ databases">
        <authorList>
            <person name="Mikheyev A."/>
            <person name="Grau M."/>
        </authorList>
    </citation>
    <scope>NUCLEOTIDE SEQUENCE</scope>
    <source>
        <tissue evidence="14">Venom_gland</tissue>
    </source>
</reference>
<evidence type="ECO:0000256" key="3">
    <source>
        <dbReference type="ARBA" id="ARBA00022692"/>
    </source>
</evidence>
<dbReference type="InterPro" id="IPR051713">
    <property type="entry name" value="T-cell_Activation_Regulation"/>
</dbReference>
<reference evidence="14" key="2">
    <citation type="submission" date="2017-11" db="EMBL/GenBank/DDBJ databases">
        <title>Coralsnake Venomics: Analyses of Venom Gland Transcriptomes and Proteomes of Six Brazilian Taxa.</title>
        <authorList>
            <person name="Aird S.D."/>
            <person name="Jorge da Silva N."/>
            <person name="Qiu L."/>
            <person name="Villar-Briones A."/>
            <person name="Aparecida-Saddi V."/>
            <person name="Campos-Telles M.P."/>
            <person name="Grau M."/>
            <person name="Mikheyev A.S."/>
        </authorList>
    </citation>
    <scope>NUCLEOTIDE SEQUENCE</scope>
    <source>
        <tissue evidence="14">Venom_gland</tissue>
    </source>
</reference>
<evidence type="ECO:0000256" key="9">
    <source>
        <dbReference type="ARBA" id="ARBA00023180"/>
    </source>
</evidence>
<keyword evidence="9" id="KW-0325">Glycoprotein</keyword>
<dbReference type="GO" id="GO:0042130">
    <property type="term" value="P:negative regulation of T cell proliferation"/>
    <property type="evidence" value="ECO:0007669"/>
    <property type="project" value="TreeGrafter"/>
</dbReference>
<dbReference type="SUPFAM" id="SSF48726">
    <property type="entry name" value="Immunoglobulin"/>
    <property type="match status" value="1"/>
</dbReference>
<feature type="chain" id="PRO_5013588687" description="Ig-like domain-containing protein" evidence="12">
    <location>
        <begin position="23"/>
        <end position="298"/>
    </location>
</feature>
<protein>
    <recommendedName>
        <fullName evidence="13">Ig-like domain-containing protein</fullName>
    </recommendedName>
</protein>
<evidence type="ECO:0000256" key="1">
    <source>
        <dbReference type="ARBA" id="ARBA00004251"/>
    </source>
</evidence>
<dbReference type="InterPro" id="IPR053896">
    <property type="entry name" value="BTN3A2-like_Ig-C"/>
</dbReference>
<accession>A0A2D4HT87</accession>
<dbReference type="GO" id="GO:0071222">
    <property type="term" value="P:cellular response to lipopolysaccharide"/>
    <property type="evidence" value="ECO:0007669"/>
    <property type="project" value="TreeGrafter"/>
</dbReference>
<keyword evidence="10" id="KW-0393">Immunoglobulin domain</keyword>
<evidence type="ECO:0000256" key="12">
    <source>
        <dbReference type="SAM" id="SignalP"/>
    </source>
</evidence>
<evidence type="ECO:0000256" key="5">
    <source>
        <dbReference type="ARBA" id="ARBA00022989"/>
    </source>
</evidence>
<keyword evidence="6 11" id="KW-0472">Membrane</keyword>
<evidence type="ECO:0000256" key="2">
    <source>
        <dbReference type="ARBA" id="ARBA00022475"/>
    </source>
</evidence>
<dbReference type="Pfam" id="PF22705">
    <property type="entry name" value="C2-set_3"/>
    <property type="match status" value="1"/>
</dbReference>
<name>A0A2D4HT87_MICLE</name>
<evidence type="ECO:0000256" key="10">
    <source>
        <dbReference type="ARBA" id="ARBA00023319"/>
    </source>
</evidence>
<dbReference type="GO" id="GO:0042102">
    <property type="term" value="P:positive regulation of T cell proliferation"/>
    <property type="evidence" value="ECO:0007669"/>
    <property type="project" value="TreeGrafter"/>
</dbReference>
<dbReference type="GO" id="GO:0009897">
    <property type="term" value="C:external side of plasma membrane"/>
    <property type="evidence" value="ECO:0007669"/>
    <property type="project" value="TreeGrafter"/>
</dbReference>
<dbReference type="GO" id="GO:0006955">
    <property type="term" value="P:immune response"/>
    <property type="evidence" value="ECO:0007669"/>
    <property type="project" value="TreeGrafter"/>
</dbReference>
<keyword evidence="8" id="KW-0675">Receptor</keyword>
<keyword evidence="3 11" id="KW-0812">Transmembrane</keyword>
<evidence type="ECO:0000259" key="13">
    <source>
        <dbReference type="PROSITE" id="PS50835"/>
    </source>
</evidence>